<evidence type="ECO:0000256" key="3">
    <source>
        <dbReference type="ARBA" id="ARBA00023295"/>
    </source>
</evidence>
<dbReference type="CDD" id="cd02857">
    <property type="entry name" value="E_set_CDase_PDE_N"/>
    <property type="match status" value="1"/>
</dbReference>
<dbReference type="SUPFAM" id="SSF51445">
    <property type="entry name" value="(Trans)glycosidases"/>
    <property type="match status" value="1"/>
</dbReference>
<organism evidence="5 6">
    <name type="scientific">Clostridium polyendosporum</name>
    <dbReference type="NCBI Taxonomy" id="69208"/>
    <lineage>
        <taxon>Bacteria</taxon>
        <taxon>Bacillati</taxon>
        <taxon>Bacillota</taxon>
        <taxon>Clostridia</taxon>
        <taxon>Eubacteriales</taxon>
        <taxon>Clostridiaceae</taxon>
        <taxon>Clostridium</taxon>
    </lineage>
</organism>
<dbReference type="CDD" id="cd11338">
    <property type="entry name" value="AmyAc_CMD"/>
    <property type="match status" value="1"/>
</dbReference>
<feature type="domain" description="Glycosyl hydrolase family 13 catalytic" evidence="4">
    <location>
        <begin position="140"/>
        <end position="531"/>
    </location>
</feature>
<sequence>MNNFYVLHDSQNLYFRNPFGAVKTGSNINLALEAEGCDEAVIEIIRFDGSRESIPMERHPKDGTWNVFLFKGTIKICDTPGIINYYFTLRRGWQTIFYGDNWECLGGSGQIYYENPKWYQITVFKDFKVPKWYKEGIIYQIFVDRFYNGNENGEISNAKSNCFIYGKWYDNPMYIKDETGKVIRWDFFGGNLKGVLKKLSYIKSLGITTIYMNPIFEAASSHKYDVGNYKKIDPMFGDEELFKNLCKEAEKLGMKVILDGVFSHTGADSLYFNRYGNYDSLGAFQSKDSPYYSWYRFKNYPYDYEAWWGFENQPNVDELNPSYIEYIINGQDSVVEKWMKLGASGWRLDVADELPDEFICELKKKIKEVNKESVLIGEVWEDASNKVSYGKRRKYFLGEELDSVTGYPFRDIILSFLIGYLDSHGVRRRFMSLYENYPKENFYSSMNVLGTHDTERILTALSGNGKGEENSRVLLKLAVAFQMTFPGVPLIYYGDEAGVMGGRDPENRKTYPWGKEDKDILSWYRKLTHIRDHHQVFKRGDFRFFETHEDVLCFKRKDGDSKAIVIINRNTEASIKVEFGEVYGKYRNLFKDEGVYYSPNGVMRVHLKPMEVKALINI</sequence>
<reference evidence="5" key="1">
    <citation type="submission" date="2021-03" db="EMBL/GenBank/DDBJ databases">
        <title>Taxonomic study of Clostridium polyendosporum from meadow-gley soil under rice.</title>
        <authorList>
            <person name="Kobayashi H."/>
            <person name="Tanizawa Y."/>
            <person name="Yagura M."/>
        </authorList>
    </citation>
    <scope>NUCLEOTIDE SEQUENCE</scope>
    <source>
        <strain evidence="5">JCM 30710</strain>
    </source>
</reference>
<gene>
    <name evidence="5" type="ORF">CPJCM30710_31710</name>
</gene>
<dbReference type="InterPro" id="IPR014756">
    <property type="entry name" value="Ig_E-set"/>
</dbReference>
<dbReference type="InterPro" id="IPR004185">
    <property type="entry name" value="Glyco_hydro_13_lg-like_dom"/>
</dbReference>
<dbReference type="Gene3D" id="2.60.40.1180">
    <property type="entry name" value="Golgi alpha-mannosidase II"/>
    <property type="match status" value="1"/>
</dbReference>
<evidence type="ECO:0000313" key="6">
    <source>
        <dbReference type="Proteomes" id="UP000679179"/>
    </source>
</evidence>
<evidence type="ECO:0000313" key="5">
    <source>
        <dbReference type="EMBL" id="GIM30505.1"/>
    </source>
</evidence>
<dbReference type="Gene3D" id="2.60.40.10">
    <property type="entry name" value="Immunoglobulins"/>
    <property type="match status" value="1"/>
</dbReference>
<dbReference type="InterPro" id="IPR017853">
    <property type="entry name" value="GH"/>
</dbReference>
<evidence type="ECO:0000256" key="1">
    <source>
        <dbReference type="ARBA" id="ARBA00008061"/>
    </source>
</evidence>
<comment type="caution">
    <text evidence="5">The sequence shown here is derived from an EMBL/GenBank/DDBJ whole genome shotgun (WGS) entry which is preliminary data.</text>
</comment>
<dbReference type="EMBL" id="BOPZ01000040">
    <property type="protein sequence ID" value="GIM30505.1"/>
    <property type="molecule type" value="Genomic_DNA"/>
</dbReference>
<dbReference type="InterPro" id="IPR045857">
    <property type="entry name" value="O16G_dom_2"/>
</dbReference>
<name>A0A919S3D4_9CLOT</name>
<accession>A0A919S3D4</accession>
<dbReference type="Gene3D" id="3.20.20.80">
    <property type="entry name" value="Glycosidases"/>
    <property type="match status" value="1"/>
</dbReference>
<keyword evidence="2" id="KW-0378">Hydrolase</keyword>
<dbReference type="SUPFAM" id="SSF51011">
    <property type="entry name" value="Glycosyl hydrolase domain"/>
    <property type="match status" value="1"/>
</dbReference>
<dbReference type="SUPFAM" id="SSF81296">
    <property type="entry name" value="E set domains"/>
    <property type="match status" value="1"/>
</dbReference>
<comment type="similarity">
    <text evidence="1">Belongs to the glycosyl hydrolase 13 family.</text>
</comment>
<dbReference type="InterPro" id="IPR006047">
    <property type="entry name" value="GH13_cat_dom"/>
</dbReference>
<dbReference type="Proteomes" id="UP000679179">
    <property type="component" value="Unassembled WGS sequence"/>
</dbReference>
<protein>
    <submittedName>
        <fullName evidence="5">Alpha-amylase</fullName>
    </submittedName>
</protein>
<dbReference type="InterPro" id="IPR013780">
    <property type="entry name" value="Glyco_hydro_b"/>
</dbReference>
<evidence type="ECO:0000259" key="4">
    <source>
        <dbReference type="SMART" id="SM00642"/>
    </source>
</evidence>
<dbReference type="Pfam" id="PF00128">
    <property type="entry name" value="Alpha-amylase"/>
    <property type="match status" value="1"/>
</dbReference>
<proteinExistence type="inferred from homology"/>
<dbReference type="PANTHER" id="PTHR10357">
    <property type="entry name" value="ALPHA-AMYLASE FAMILY MEMBER"/>
    <property type="match status" value="1"/>
</dbReference>
<dbReference type="RefSeq" id="WP_212905174.1">
    <property type="nucleotide sequence ID" value="NZ_BOPZ01000040.1"/>
</dbReference>
<dbReference type="GO" id="GO:0005975">
    <property type="term" value="P:carbohydrate metabolic process"/>
    <property type="evidence" value="ECO:0007669"/>
    <property type="project" value="InterPro"/>
</dbReference>
<dbReference type="PANTHER" id="PTHR10357:SF210">
    <property type="entry name" value="MALTODEXTRIN GLUCOSIDASE"/>
    <property type="match status" value="1"/>
</dbReference>
<keyword evidence="3" id="KW-0326">Glycosidase</keyword>
<dbReference type="SMART" id="SM00642">
    <property type="entry name" value="Aamy"/>
    <property type="match status" value="1"/>
</dbReference>
<dbReference type="Gene3D" id="3.90.400.10">
    <property type="entry name" value="Oligo-1,6-glucosidase, Domain 2"/>
    <property type="match status" value="1"/>
</dbReference>
<evidence type="ECO:0000256" key="2">
    <source>
        <dbReference type="ARBA" id="ARBA00022801"/>
    </source>
</evidence>
<dbReference type="InterPro" id="IPR013783">
    <property type="entry name" value="Ig-like_fold"/>
</dbReference>
<dbReference type="AlphaFoldDB" id="A0A919S3D4"/>
<dbReference type="GO" id="GO:0004553">
    <property type="term" value="F:hydrolase activity, hydrolyzing O-glycosyl compounds"/>
    <property type="evidence" value="ECO:0007669"/>
    <property type="project" value="InterPro"/>
</dbReference>
<keyword evidence="6" id="KW-1185">Reference proteome</keyword>